<proteinExistence type="predicted"/>
<protein>
    <recommendedName>
        <fullName evidence="1">Serine aminopeptidase S33 domain-containing protein</fullName>
    </recommendedName>
</protein>
<name>A0ABR2SRJ9_9ROSI</name>
<dbReference type="Pfam" id="PF12146">
    <property type="entry name" value="Hydrolase_4"/>
    <property type="match status" value="1"/>
</dbReference>
<gene>
    <name evidence="2" type="ORF">V6N11_067432</name>
</gene>
<dbReference type="InterPro" id="IPR051044">
    <property type="entry name" value="MAG_DAG_Lipase"/>
</dbReference>
<dbReference type="Gene3D" id="3.40.50.1820">
    <property type="entry name" value="alpha/beta hydrolase"/>
    <property type="match status" value="1"/>
</dbReference>
<organism evidence="2 3">
    <name type="scientific">Hibiscus sabdariffa</name>
    <name type="common">roselle</name>
    <dbReference type="NCBI Taxonomy" id="183260"/>
    <lineage>
        <taxon>Eukaryota</taxon>
        <taxon>Viridiplantae</taxon>
        <taxon>Streptophyta</taxon>
        <taxon>Embryophyta</taxon>
        <taxon>Tracheophyta</taxon>
        <taxon>Spermatophyta</taxon>
        <taxon>Magnoliopsida</taxon>
        <taxon>eudicotyledons</taxon>
        <taxon>Gunneridae</taxon>
        <taxon>Pentapetalae</taxon>
        <taxon>rosids</taxon>
        <taxon>malvids</taxon>
        <taxon>Malvales</taxon>
        <taxon>Malvaceae</taxon>
        <taxon>Malvoideae</taxon>
        <taxon>Hibiscus</taxon>
    </lineage>
</organism>
<feature type="domain" description="Serine aminopeptidase S33" evidence="1">
    <location>
        <begin position="135"/>
        <end position="388"/>
    </location>
</feature>
<dbReference type="PRINTS" id="PR00111">
    <property type="entry name" value="ABHYDROLASE"/>
</dbReference>
<accession>A0ABR2SRJ9</accession>
<dbReference type="InterPro" id="IPR000073">
    <property type="entry name" value="AB_hydrolase_1"/>
</dbReference>
<dbReference type="InterPro" id="IPR029058">
    <property type="entry name" value="AB_hydrolase_fold"/>
</dbReference>
<evidence type="ECO:0000313" key="3">
    <source>
        <dbReference type="Proteomes" id="UP001396334"/>
    </source>
</evidence>
<dbReference type="Proteomes" id="UP001396334">
    <property type="component" value="Unassembled WGS sequence"/>
</dbReference>
<evidence type="ECO:0000259" key="1">
    <source>
        <dbReference type="Pfam" id="PF12146"/>
    </source>
</evidence>
<evidence type="ECO:0000313" key="2">
    <source>
        <dbReference type="EMBL" id="KAK9027604.1"/>
    </source>
</evidence>
<dbReference type="EMBL" id="JBBPBN010000012">
    <property type="protein sequence ID" value="KAK9027604.1"/>
    <property type="molecule type" value="Genomic_DNA"/>
</dbReference>
<keyword evidence="3" id="KW-1185">Reference proteome</keyword>
<comment type="caution">
    <text evidence="2">The sequence shown here is derived from an EMBL/GenBank/DDBJ whole genome shotgun (WGS) entry which is preliminary data.</text>
</comment>
<reference evidence="2 3" key="1">
    <citation type="journal article" date="2024" name="G3 (Bethesda)">
        <title>Genome assembly of Hibiscus sabdariffa L. provides insights into metabolisms of medicinal natural products.</title>
        <authorList>
            <person name="Kim T."/>
        </authorList>
    </citation>
    <scope>NUCLEOTIDE SEQUENCE [LARGE SCALE GENOMIC DNA]</scope>
    <source>
        <strain evidence="2">TK-2024</strain>
        <tissue evidence="2">Old leaves</tissue>
    </source>
</reference>
<dbReference type="SUPFAM" id="SSF53474">
    <property type="entry name" value="alpha/beta-Hydrolases"/>
    <property type="match status" value="1"/>
</dbReference>
<dbReference type="InterPro" id="IPR022742">
    <property type="entry name" value="Hydrolase_4"/>
</dbReference>
<sequence>MDLSSTFRSQSTFLPSKHNSPSLYPRPILSIPFVSPKNPLQPLRTRRLTVAAAAATKKTIEGVSEELNSIASQNLDYAAARRRVRFAFAPFHQQLDHFLFKMAPAGVRTEEWIERNSKGLEIFFRRWMPEPGVKIKGTVCFCHGYGDTCTFFFEGIARFIAASGYVVYAIDHPGFGLSEGLHGYIYSFDELADNVIEQYAKIKERPEVKGLPCFILGQSMGGAVTLKVHFKDPHGWDGMILVAPMCKIADEVKPPEPVAKILTFLAKVMPTAKLVPQKDLSELMFRDPRKKKMVSQCFLQSPYIMAVYNVICYDDRTRLRTAVELLNATEEIEKQVEKVSSPLLILHGAADKVTDPAVSRFLYENASSKDKTLKLYEEGYHCILEGEPDDRILTVLNDIISWLDARC</sequence>
<dbReference type="PANTHER" id="PTHR11614">
    <property type="entry name" value="PHOSPHOLIPASE-RELATED"/>
    <property type="match status" value="1"/>
</dbReference>